<dbReference type="Gene3D" id="3.40.50.150">
    <property type="entry name" value="Vaccinia Virus protein VP39"/>
    <property type="match status" value="1"/>
</dbReference>
<feature type="domain" description="Methyltransferase" evidence="2">
    <location>
        <begin position="99"/>
        <end position="196"/>
    </location>
</feature>
<dbReference type="Proteomes" id="UP000243579">
    <property type="component" value="Unassembled WGS sequence"/>
</dbReference>
<evidence type="ECO:0000313" key="3">
    <source>
        <dbReference type="EMBL" id="OQR94067.1"/>
    </source>
</evidence>
<dbReference type="EMBL" id="JNBR01000378">
    <property type="protein sequence ID" value="OQR94067.1"/>
    <property type="molecule type" value="Genomic_DNA"/>
</dbReference>
<keyword evidence="3" id="KW-0808">Transferase</keyword>
<keyword evidence="1" id="KW-0812">Transmembrane</keyword>
<keyword evidence="3" id="KW-0489">Methyltransferase</keyword>
<keyword evidence="4" id="KW-1185">Reference proteome</keyword>
<dbReference type="AlphaFoldDB" id="A0A1V9Z828"/>
<evidence type="ECO:0000259" key="2">
    <source>
        <dbReference type="Pfam" id="PF13649"/>
    </source>
</evidence>
<dbReference type="SUPFAM" id="SSF53335">
    <property type="entry name" value="S-adenosyl-L-methionine-dependent methyltransferases"/>
    <property type="match status" value="1"/>
</dbReference>
<evidence type="ECO:0000313" key="4">
    <source>
        <dbReference type="Proteomes" id="UP000243579"/>
    </source>
</evidence>
<keyword evidence="1" id="KW-1133">Transmembrane helix</keyword>
<gene>
    <name evidence="3" type="ORF">ACHHYP_01874</name>
</gene>
<dbReference type="Pfam" id="PF13649">
    <property type="entry name" value="Methyltransf_25"/>
    <property type="match status" value="1"/>
</dbReference>
<dbReference type="GO" id="GO:0032259">
    <property type="term" value="P:methylation"/>
    <property type="evidence" value="ECO:0007669"/>
    <property type="project" value="UniProtKB-KW"/>
</dbReference>
<dbReference type="OrthoDB" id="61390at2759"/>
<proteinExistence type="predicted"/>
<comment type="caution">
    <text evidence="3">The sequence shown here is derived from an EMBL/GenBank/DDBJ whole genome shotgun (WGS) entry which is preliminary data.</text>
</comment>
<feature type="transmembrane region" description="Helical" evidence="1">
    <location>
        <begin position="7"/>
        <end position="28"/>
    </location>
</feature>
<accession>A0A1V9Z828</accession>
<dbReference type="InterPro" id="IPR041698">
    <property type="entry name" value="Methyltransf_25"/>
</dbReference>
<evidence type="ECO:0000256" key="1">
    <source>
        <dbReference type="SAM" id="Phobius"/>
    </source>
</evidence>
<name>A0A1V9Z828_ACHHY</name>
<protein>
    <submittedName>
        <fullName evidence="3">Methyltransferase</fullName>
    </submittedName>
</protein>
<keyword evidence="1" id="KW-0472">Membrane</keyword>
<organism evidence="3 4">
    <name type="scientific">Achlya hypogyna</name>
    <name type="common">Oomycete</name>
    <name type="synonym">Protoachlya hypogyna</name>
    <dbReference type="NCBI Taxonomy" id="1202772"/>
    <lineage>
        <taxon>Eukaryota</taxon>
        <taxon>Sar</taxon>
        <taxon>Stramenopiles</taxon>
        <taxon>Oomycota</taxon>
        <taxon>Saprolegniomycetes</taxon>
        <taxon>Saprolegniales</taxon>
        <taxon>Achlyaceae</taxon>
        <taxon>Achlya</taxon>
    </lineage>
</organism>
<dbReference type="GO" id="GO:0008168">
    <property type="term" value="F:methyltransferase activity"/>
    <property type="evidence" value="ECO:0007669"/>
    <property type="project" value="UniProtKB-KW"/>
</dbReference>
<dbReference type="InterPro" id="IPR029063">
    <property type="entry name" value="SAM-dependent_MTases_sf"/>
</dbReference>
<sequence length="312" mass="34229">MTEHRSWVSALVVPVACFFAGYLSHLFMTQPLPQPKFHIDATLACLKKEKSPVTQTSSWINLGFWTRDDLTSITSFPEACEMLALKLGRAVGLSANDVVLDAGIGRGDQCVLWAKHFGVAKVVGLDVTPTHLAGADALVKSLDLSGTISVLEGSATSLDHLRNHAFTKVVSCDAAYHFNTRATFVREAFEVLLPNGEIGVVDCAVAPELLTWKGFEQARLRAMCSMASIPFANLWTIDMFAEKFKATGFSDVKVTPLEGIMTGFGAFTEAHGRILEDWGLAEGFEKFRMTGQMLLHLHELKYLTFVLVTARK</sequence>
<reference evidence="3 4" key="1">
    <citation type="journal article" date="2014" name="Genome Biol. Evol.">
        <title>The secreted proteins of Achlya hypogyna and Thraustotheca clavata identify the ancestral oomycete secretome and reveal gene acquisitions by horizontal gene transfer.</title>
        <authorList>
            <person name="Misner I."/>
            <person name="Blouin N."/>
            <person name="Leonard G."/>
            <person name="Richards T.A."/>
            <person name="Lane C.E."/>
        </authorList>
    </citation>
    <scope>NUCLEOTIDE SEQUENCE [LARGE SCALE GENOMIC DNA]</scope>
    <source>
        <strain evidence="3 4">ATCC 48635</strain>
    </source>
</reference>